<keyword evidence="7 11" id="KW-0472">Membrane</keyword>
<evidence type="ECO:0000256" key="11">
    <source>
        <dbReference type="HAMAP-Rule" id="MF_01145"/>
    </source>
</evidence>
<dbReference type="SUPFAM" id="SSF54534">
    <property type="entry name" value="FKBP-like"/>
    <property type="match status" value="1"/>
</dbReference>
<dbReference type="Pfam" id="PF13616">
    <property type="entry name" value="Rotamase_3"/>
    <property type="match status" value="1"/>
</dbReference>
<dbReference type="EC" id="5.2.1.8" evidence="11"/>
<evidence type="ECO:0000256" key="7">
    <source>
        <dbReference type="ARBA" id="ARBA00023136"/>
    </source>
</evidence>
<dbReference type="InterPro" id="IPR000297">
    <property type="entry name" value="PPIase_PpiC"/>
</dbReference>
<evidence type="ECO:0000256" key="2">
    <source>
        <dbReference type="ARBA" id="ARBA00004193"/>
    </source>
</evidence>
<protein>
    <recommendedName>
        <fullName evidence="11">Foldase protein PrsA</fullName>
        <ecNumber evidence="11">5.2.1.8</ecNumber>
    </recommendedName>
</protein>
<accession>A0ABT9ZTM4</accession>
<feature type="domain" description="PpiC" evidence="13">
    <location>
        <begin position="146"/>
        <end position="236"/>
    </location>
</feature>
<gene>
    <name evidence="11" type="primary">prsA</name>
    <name evidence="14" type="ORF">J2S74_001589</name>
</gene>
<keyword evidence="4 11" id="KW-1003">Cell membrane</keyword>
<dbReference type="PANTHER" id="PTHR47245:SF1">
    <property type="entry name" value="FOLDASE PROTEIN PRSA"/>
    <property type="match status" value="1"/>
</dbReference>
<evidence type="ECO:0000256" key="8">
    <source>
        <dbReference type="ARBA" id="ARBA00023139"/>
    </source>
</evidence>
<dbReference type="PROSITE" id="PS51257">
    <property type="entry name" value="PROKAR_LIPOPROTEIN"/>
    <property type="match status" value="1"/>
</dbReference>
<evidence type="ECO:0000259" key="13">
    <source>
        <dbReference type="PROSITE" id="PS50198"/>
    </source>
</evidence>
<keyword evidence="10 11" id="KW-0449">Lipoprotein</keyword>
<dbReference type="SUPFAM" id="SSF109998">
    <property type="entry name" value="Triger factor/SurA peptide-binding domain-like"/>
    <property type="match status" value="1"/>
</dbReference>
<dbReference type="InterPro" id="IPR023059">
    <property type="entry name" value="Foldase_PrsA"/>
</dbReference>
<dbReference type="InterPro" id="IPR027304">
    <property type="entry name" value="Trigger_fact/SurA_dom_sf"/>
</dbReference>
<dbReference type="Proteomes" id="UP001230005">
    <property type="component" value="Unassembled WGS sequence"/>
</dbReference>
<evidence type="ECO:0000313" key="14">
    <source>
        <dbReference type="EMBL" id="MDQ0254214.1"/>
    </source>
</evidence>
<dbReference type="InterPro" id="IPR050245">
    <property type="entry name" value="PrsA_foldase"/>
</dbReference>
<evidence type="ECO:0000256" key="4">
    <source>
        <dbReference type="ARBA" id="ARBA00022475"/>
    </source>
</evidence>
<evidence type="ECO:0000256" key="1">
    <source>
        <dbReference type="ARBA" id="ARBA00000971"/>
    </source>
</evidence>
<dbReference type="HAMAP" id="MF_01145">
    <property type="entry name" value="Foldase_PrsA"/>
    <property type="match status" value="1"/>
</dbReference>
<organism evidence="14 15">
    <name type="scientific">Evansella vedderi</name>
    <dbReference type="NCBI Taxonomy" id="38282"/>
    <lineage>
        <taxon>Bacteria</taxon>
        <taxon>Bacillati</taxon>
        <taxon>Bacillota</taxon>
        <taxon>Bacilli</taxon>
        <taxon>Bacillales</taxon>
        <taxon>Bacillaceae</taxon>
        <taxon>Evansella</taxon>
    </lineage>
</organism>
<keyword evidence="5 11" id="KW-0732">Signal</keyword>
<reference evidence="14 15" key="1">
    <citation type="submission" date="2023-07" db="EMBL/GenBank/DDBJ databases">
        <title>Genomic Encyclopedia of Type Strains, Phase IV (KMG-IV): sequencing the most valuable type-strain genomes for metagenomic binning, comparative biology and taxonomic classification.</title>
        <authorList>
            <person name="Goeker M."/>
        </authorList>
    </citation>
    <scope>NUCLEOTIDE SEQUENCE [LARGE SCALE GENOMIC DNA]</scope>
    <source>
        <strain evidence="14 15">DSM 9768</strain>
    </source>
</reference>
<comment type="caution">
    <text evidence="14">The sequence shown here is derived from an EMBL/GenBank/DDBJ whole genome shotgun (WGS) entry which is preliminary data.</text>
</comment>
<sequence>MKRILTLLSIPLLIIVTACGETNNAQSGDIVVETSVGNITEEEFVQQLKDLYGETVLNELVQKKVLLSKGEELGIGEEEIQSEIDTLKESLEIEDDQQFQQFLQMQGIQSEADLRERFLSHLVLQNLVGHVGEFTEDELREEYELGLEVEARHILVNDIETAEELLERARGGEDFGELAKEYSQDPGSKDDGGNLGFFQRGIMTPPFEEAAFYTEVGSISEPVPTNFGYHIIEVTDRKEFEDSFEEVMEKLRDTLNNRKLYHMSQMQEELFENVEVNVLDEQFKLPKFTN</sequence>
<comment type="catalytic activity">
    <reaction evidence="1 11">
        <text>[protein]-peptidylproline (omega=180) = [protein]-peptidylproline (omega=0)</text>
        <dbReference type="Rhea" id="RHEA:16237"/>
        <dbReference type="Rhea" id="RHEA-COMP:10747"/>
        <dbReference type="Rhea" id="RHEA-COMP:10748"/>
        <dbReference type="ChEBI" id="CHEBI:83833"/>
        <dbReference type="ChEBI" id="CHEBI:83834"/>
        <dbReference type="EC" id="5.2.1.8"/>
    </reaction>
</comment>
<dbReference type="RefSeq" id="WP_307323853.1">
    <property type="nucleotide sequence ID" value="NZ_JAUSUG010000005.1"/>
</dbReference>
<proteinExistence type="inferred from homology"/>
<comment type="function">
    <text evidence="11">Plays a major role in protein secretion by helping the post-translocational extracellular folding of several secreted proteins.</text>
</comment>
<dbReference type="PANTHER" id="PTHR47245">
    <property type="entry name" value="PEPTIDYLPROLYL ISOMERASE"/>
    <property type="match status" value="1"/>
</dbReference>
<keyword evidence="9 11" id="KW-0413">Isomerase</keyword>
<keyword evidence="8 11" id="KW-0564">Palmitate</keyword>
<feature type="signal peptide" evidence="12">
    <location>
        <begin position="1"/>
        <end position="20"/>
    </location>
</feature>
<dbReference type="EMBL" id="JAUSUG010000005">
    <property type="protein sequence ID" value="MDQ0254214.1"/>
    <property type="molecule type" value="Genomic_DNA"/>
</dbReference>
<evidence type="ECO:0000313" key="15">
    <source>
        <dbReference type="Proteomes" id="UP001230005"/>
    </source>
</evidence>
<keyword evidence="15" id="KW-1185">Reference proteome</keyword>
<dbReference type="InterPro" id="IPR046357">
    <property type="entry name" value="PPIase_dom_sf"/>
</dbReference>
<dbReference type="GO" id="GO:0003755">
    <property type="term" value="F:peptidyl-prolyl cis-trans isomerase activity"/>
    <property type="evidence" value="ECO:0007669"/>
    <property type="project" value="UniProtKB-EC"/>
</dbReference>
<comment type="similarity">
    <text evidence="3 11">Belongs to the PrsA family.</text>
</comment>
<evidence type="ECO:0000256" key="12">
    <source>
        <dbReference type="SAM" id="SignalP"/>
    </source>
</evidence>
<name>A0ABT9ZTM4_9BACI</name>
<evidence type="ECO:0000256" key="10">
    <source>
        <dbReference type="ARBA" id="ARBA00023288"/>
    </source>
</evidence>
<dbReference type="Gene3D" id="3.10.50.40">
    <property type="match status" value="1"/>
</dbReference>
<feature type="chain" id="PRO_5046038485" description="Foldase protein PrsA" evidence="12">
    <location>
        <begin position="21"/>
        <end position="290"/>
    </location>
</feature>
<evidence type="ECO:0000256" key="5">
    <source>
        <dbReference type="ARBA" id="ARBA00022729"/>
    </source>
</evidence>
<evidence type="ECO:0000256" key="9">
    <source>
        <dbReference type="ARBA" id="ARBA00023235"/>
    </source>
</evidence>
<dbReference type="PROSITE" id="PS01096">
    <property type="entry name" value="PPIC_PPIASE_1"/>
    <property type="match status" value="1"/>
</dbReference>
<dbReference type="PROSITE" id="PS50198">
    <property type="entry name" value="PPIC_PPIASE_2"/>
    <property type="match status" value="1"/>
</dbReference>
<keyword evidence="6 11" id="KW-0697">Rotamase</keyword>
<evidence type="ECO:0000256" key="3">
    <source>
        <dbReference type="ARBA" id="ARBA00006071"/>
    </source>
</evidence>
<dbReference type="InterPro" id="IPR023058">
    <property type="entry name" value="PPIase_PpiC_CS"/>
</dbReference>
<comment type="subcellular location">
    <subcellularLocation>
        <location evidence="2 11">Cell membrane</location>
        <topology evidence="2 11">Lipid-anchor</topology>
    </subcellularLocation>
</comment>
<evidence type="ECO:0000256" key="6">
    <source>
        <dbReference type="ARBA" id="ARBA00023110"/>
    </source>
</evidence>